<feature type="chain" id="PRO_5047034835" evidence="1">
    <location>
        <begin position="26"/>
        <end position="65"/>
    </location>
</feature>
<protein>
    <submittedName>
        <fullName evidence="2">Uncharacterized protein</fullName>
    </submittedName>
</protein>
<keyword evidence="3" id="KW-1185">Reference proteome</keyword>
<accession>A0ABX8DCS6</accession>
<evidence type="ECO:0000256" key="1">
    <source>
        <dbReference type="SAM" id="SignalP"/>
    </source>
</evidence>
<keyword evidence="1" id="KW-0732">Signal</keyword>
<reference evidence="2 3" key="1">
    <citation type="journal article" date="2012" name="Int. J. Syst. Evol. Microbiol.">
        <title>Shewanella dokdonensis sp. nov., isolated from seawater.</title>
        <authorList>
            <person name="Sung H.R."/>
            <person name="Yoon J.H."/>
            <person name="Ghim S.Y."/>
        </authorList>
    </citation>
    <scope>NUCLEOTIDE SEQUENCE [LARGE SCALE GENOMIC DNA]</scope>
    <source>
        <strain evidence="2 3">DSM 23626</strain>
    </source>
</reference>
<evidence type="ECO:0000313" key="2">
    <source>
        <dbReference type="EMBL" id="QVK22456.1"/>
    </source>
</evidence>
<dbReference type="RefSeq" id="WP_213681110.1">
    <property type="nucleotide sequence ID" value="NZ_CP074572.1"/>
</dbReference>
<evidence type="ECO:0000313" key="3">
    <source>
        <dbReference type="Proteomes" id="UP000676428"/>
    </source>
</evidence>
<sequence length="65" mass="6714">MNSKLKAFLVIFGLTLGFGINNAISAPDAGSCETLGKICAEDPDSSACALYNGICQICRVDPTAC</sequence>
<organism evidence="2 3">
    <name type="scientific">Shewanella dokdonensis</name>
    <dbReference type="NCBI Taxonomy" id="712036"/>
    <lineage>
        <taxon>Bacteria</taxon>
        <taxon>Pseudomonadati</taxon>
        <taxon>Pseudomonadota</taxon>
        <taxon>Gammaproteobacteria</taxon>
        <taxon>Alteromonadales</taxon>
        <taxon>Shewanellaceae</taxon>
        <taxon>Shewanella</taxon>
    </lineage>
</organism>
<gene>
    <name evidence="2" type="ORF">KHX94_13965</name>
</gene>
<dbReference type="Proteomes" id="UP000676428">
    <property type="component" value="Chromosome"/>
</dbReference>
<proteinExistence type="predicted"/>
<name>A0ABX8DCS6_9GAMM</name>
<feature type="signal peptide" evidence="1">
    <location>
        <begin position="1"/>
        <end position="25"/>
    </location>
</feature>
<dbReference type="EMBL" id="CP074572">
    <property type="protein sequence ID" value="QVK22456.1"/>
    <property type="molecule type" value="Genomic_DNA"/>
</dbReference>